<dbReference type="EMBL" id="JASJOU010000002">
    <property type="protein sequence ID" value="MDJ1500503.1"/>
    <property type="molecule type" value="Genomic_DNA"/>
</dbReference>
<dbReference type="AlphaFoldDB" id="A0AAE3UC36"/>
<comment type="caution">
    <text evidence="1">The sequence shown here is derived from an EMBL/GenBank/DDBJ whole genome shotgun (WGS) entry which is preliminary data.</text>
</comment>
<sequence>MAATNEQVARKWAAVTCKKFRSELQRLKVRKSGNLSSSFQAFVQAEAGGDSVKIRMLYLLYGKFSDMGVGKGKRLGSGSNVVTKLVGGSAKKPEG</sequence>
<dbReference type="Proteomes" id="UP001232063">
    <property type="component" value="Unassembled WGS sequence"/>
</dbReference>
<accession>A0AAE3UC36</accession>
<evidence type="ECO:0000313" key="2">
    <source>
        <dbReference type="Proteomes" id="UP001232063"/>
    </source>
</evidence>
<evidence type="ECO:0000313" key="1">
    <source>
        <dbReference type="EMBL" id="MDJ1500503.1"/>
    </source>
</evidence>
<proteinExistence type="predicted"/>
<keyword evidence="2" id="KW-1185">Reference proteome</keyword>
<reference evidence="1" key="1">
    <citation type="submission" date="2023-05" db="EMBL/GenBank/DDBJ databases">
        <authorList>
            <person name="Zhang X."/>
        </authorList>
    </citation>
    <scope>NUCLEOTIDE SEQUENCE</scope>
    <source>
        <strain evidence="1">BD1B2-1</strain>
    </source>
</reference>
<dbReference type="RefSeq" id="WP_314510034.1">
    <property type="nucleotide sequence ID" value="NZ_JASJOU010000002.1"/>
</dbReference>
<name>A0AAE3UC36_9BACT</name>
<organism evidence="1 2">
    <name type="scientific">Xanthocytophaga agilis</name>
    <dbReference type="NCBI Taxonomy" id="3048010"/>
    <lineage>
        <taxon>Bacteria</taxon>
        <taxon>Pseudomonadati</taxon>
        <taxon>Bacteroidota</taxon>
        <taxon>Cytophagia</taxon>
        <taxon>Cytophagales</taxon>
        <taxon>Rhodocytophagaceae</taxon>
        <taxon>Xanthocytophaga</taxon>
    </lineage>
</organism>
<protein>
    <submittedName>
        <fullName evidence="1">Uncharacterized protein</fullName>
    </submittedName>
</protein>
<gene>
    <name evidence="1" type="ORF">QNI22_07600</name>
</gene>